<evidence type="ECO:0000256" key="5">
    <source>
        <dbReference type="ARBA" id="ARBA00022737"/>
    </source>
</evidence>
<dbReference type="Pfam" id="PF08263">
    <property type="entry name" value="LRRNT_2"/>
    <property type="match status" value="1"/>
</dbReference>
<comment type="subcellular location">
    <subcellularLocation>
        <location evidence="1">Membrane</location>
        <topology evidence="1">Single-pass type I membrane protein</topology>
    </subcellularLocation>
</comment>
<keyword evidence="3" id="KW-0812">Transmembrane</keyword>
<evidence type="ECO:0000256" key="9">
    <source>
        <dbReference type="ARBA" id="ARBA00023180"/>
    </source>
</evidence>
<dbReference type="SUPFAM" id="SSF52058">
    <property type="entry name" value="L domain-like"/>
    <property type="match status" value="1"/>
</dbReference>
<dbReference type="Gene3D" id="3.80.10.10">
    <property type="entry name" value="Ribonuclease Inhibitor"/>
    <property type="match status" value="1"/>
</dbReference>
<keyword evidence="5" id="KW-0677">Repeat</keyword>
<protein>
    <recommendedName>
        <fullName evidence="11">Leucine-rich repeat-containing N-terminal plant-type domain-containing protein</fullName>
    </recommendedName>
</protein>
<keyword evidence="4 10" id="KW-0732">Signal</keyword>
<proteinExistence type="predicted"/>
<dbReference type="InterPro" id="IPR032675">
    <property type="entry name" value="LRR_dom_sf"/>
</dbReference>
<evidence type="ECO:0000256" key="1">
    <source>
        <dbReference type="ARBA" id="ARBA00004479"/>
    </source>
</evidence>
<dbReference type="EMBL" id="JARPOI010000014">
    <property type="protein sequence ID" value="KAJ9160156.1"/>
    <property type="molecule type" value="Genomic_DNA"/>
</dbReference>
<organism evidence="12 13">
    <name type="scientific">Hevea brasiliensis</name>
    <name type="common">Para rubber tree</name>
    <name type="synonym">Siphonia brasiliensis</name>
    <dbReference type="NCBI Taxonomy" id="3981"/>
    <lineage>
        <taxon>Eukaryota</taxon>
        <taxon>Viridiplantae</taxon>
        <taxon>Streptophyta</taxon>
        <taxon>Embryophyta</taxon>
        <taxon>Tracheophyta</taxon>
        <taxon>Spermatophyta</taxon>
        <taxon>Magnoliopsida</taxon>
        <taxon>eudicotyledons</taxon>
        <taxon>Gunneridae</taxon>
        <taxon>Pentapetalae</taxon>
        <taxon>rosids</taxon>
        <taxon>fabids</taxon>
        <taxon>Malpighiales</taxon>
        <taxon>Euphorbiaceae</taxon>
        <taxon>Crotonoideae</taxon>
        <taxon>Micrandreae</taxon>
        <taxon>Hevea</taxon>
    </lineage>
</organism>
<evidence type="ECO:0000256" key="4">
    <source>
        <dbReference type="ARBA" id="ARBA00022729"/>
    </source>
</evidence>
<name>A0ABQ9L9J7_HEVBR</name>
<dbReference type="PANTHER" id="PTHR48061">
    <property type="entry name" value="LEUCINE-RICH REPEAT RECEPTOR PROTEIN KINASE EMS1-LIKE-RELATED"/>
    <property type="match status" value="1"/>
</dbReference>
<evidence type="ECO:0000256" key="6">
    <source>
        <dbReference type="ARBA" id="ARBA00022989"/>
    </source>
</evidence>
<keyword evidence="8" id="KW-0675">Receptor</keyword>
<accession>A0ABQ9L9J7</accession>
<dbReference type="InterPro" id="IPR046956">
    <property type="entry name" value="RLP23-like"/>
</dbReference>
<evidence type="ECO:0000256" key="7">
    <source>
        <dbReference type="ARBA" id="ARBA00023136"/>
    </source>
</evidence>
<dbReference type="InterPro" id="IPR013210">
    <property type="entry name" value="LRR_N_plant-typ"/>
</dbReference>
<keyword evidence="7" id="KW-0472">Membrane</keyword>
<evidence type="ECO:0000259" key="11">
    <source>
        <dbReference type="Pfam" id="PF08263"/>
    </source>
</evidence>
<reference evidence="12" key="1">
    <citation type="journal article" date="2023" name="Plant Biotechnol. J.">
        <title>Chromosome-level wild Hevea brasiliensis genome provides new tools for genomic-assisted breeding and valuable loci to elevate rubber yield.</title>
        <authorList>
            <person name="Cheng H."/>
            <person name="Song X."/>
            <person name="Hu Y."/>
            <person name="Wu T."/>
            <person name="Yang Q."/>
            <person name="An Z."/>
            <person name="Feng S."/>
            <person name="Deng Z."/>
            <person name="Wu W."/>
            <person name="Zeng X."/>
            <person name="Tu M."/>
            <person name="Wang X."/>
            <person name="Huang H."/>
        </authorList>
    </citation>
    <scope>NUCLEOTIDE SEQUENCE</scope>
    <source>
        <strain evidence="12">MT/VB/25A 57/8</strain>
    </source>
</reference>
<evidence type="ECO:0000256" key="2">
    <source>
        <dbReference type="ARBA" id="ARBA00022614"/>
    </source>
</evidence>
<dbReference type="PANTHER" id="PTHR48061:SF46">
    <property type="entry name" value="LEUCINE-RICH REPEAT-CONTAINING N-TERMINAL PLANT-TYPE DOMAIN-CONTAINING PROTEIN"/>
    <property type="match status" value="1"/>
</dbReference>
<evidence type="ECO:0000313" key="12">
    <source>
        <dbReference type="EMBL" id="KAJ9160156.1"/>
    </source>
</evidence>
<gene>
    <name evidence="12" type="ORF">P3X46_025586</name>
</gene>
<keyword evidence="2" id="KW-0433">Leucine-rich repeat</keyword>
<evidence type="ECO:0000256" key="3">
    <source>
        <dbReference type="ARBA" id="ARBA00022692"/>
    </source>
</evidence>
<comment type="caution">
    <text evidence="12">The sequence shown here is derived from an EMBL/GenBank/DDBJ whole genome shotgun (WGS) entry which is preliminary data.</text>
</comment>
<evidence type="ECO:0000256" key="8">
    <source>
        <dbReference type="ARBA" id="ARBA00023170"/>
    </source>
</evidence>
<feature type="chain" id="PRO_5046693487" description="Leucine-rich repeat-containing N-terminal plant-type domain-containing protein" evidence="10">
    <location>
        <begin position="26"/>
        <end position="178"/>
    </location>
</feature>
<feature type="signal peptide" evidence="10">
    <location>
        <begin position="1"/>
        <end position="25"/>
    </location>
</feature>
<evidence type="ECO:0000313" key="13">
    <source>
        <dbReference type="Proteomes" id="UP001174677"/>
    </source>
</evidence>
<feature type="domain" description="Leucine-rich repeat-containing N-terminal plant-type" evidence="11">
    <location>
        <begin position="43"/>
        <end position="91"/>
    </location>
</feature>
<keyword evidence="6" id="KW-1133">Transmembrane helix</keyword>
<evidence type="ECO:0000256" key="10">
    <source>
        <dbReference type="SAM" id="SignalP"/>
    </source>
</evidence>
<keyword evidence="13" id="KW-1185">Reference proteome</keyword>
<keyword evidence="9" id="KW-0325">Glycoprotein</keyword>
<sequence length="178" mass="20086">MGCLLWLTQLLCLLFFHFHFQATSSLSLSCNTSISLELCQLEQNHALLQFKNSFSITSSASFDYPPYAHYPKTDSWEEGTDCCSWDGVTCDLQTGYVIGLDLSSSMLFGTFHSDNSFFLLSHLQNLDLSNNDFNHSNILSQFSELWNLRYPNLNFCVFTGLVPLGITYLSSLVSLDIS</sequence>
<dbReference type="Proteomes" id="UP001174677">
    <property type="component" value="Chromosome 14"/>
</dbReference>